<feature type="compositionally biased region" description="Basic and acidic residues" evidence="1">
    <location>
        <begin position="175"/>
        <end position="198"/>
    </location>
</feature>
<feature type="compositionally biased region" description="Polar residues" evidence="1">
    <location>
        <begin position="293"/>
        <end position="307"/>
    </location>
</feature>
<feature type="region of interest" description="Disordered" evidence="1">
    <location>
        <begin position="1"/>
        <end position="36"/>
    </location>
</feature>
<evidence type="ECO:0000256" key="1">
    <source>
        <dbReference type="SAM" id="MobiDB-lite"/>
    </source>
</evidence>
<gene>
    <name evidence="2" type="ORF">MSPICULIGERA_LOCUS22979</name>
</gene>
<dbReference type="Proteomes" id="UP001177023">
    <property type="component" value="Unassembled WGS sequence"/>
</dbReference>
<dbReference type="AlphaFoldDB" id="A0AA36GBF5"/>
<protein>
    <submittedName>
        <fullName evidence="2">Uncharacterized protein</fullName>
    </submittedName>
</protein>
<feature type="compositionally biased region" description="Basic and acidic residues" evidence="1">
    <location>
        <begin position="233"/>
        <end position="244"/>
    </location>
</feature>
<feature type="region of interest" description="Disordered" evidence="1">
    <location>
        <begin position="273"/>
        <end position="406"/>
    </location>
</feature>
<evidence type="ECO:0000313" key="3">
    <source>
        <dbReference type="Proteomes" id="UP001177023"/>
    </source>
</evidence>
<feature type="region of interest" description="Disordered" evidence="1">
    <location>
        <begin position="48"/>
        <end position="254"/>
    </location>
</feature>
<organism evidence="2 3">
    <name type="scientific">Mesorhabditis spiculigera</name>
    <dbReference type="NCBI Taxonomy" id="96644"/>
    <lineage>
        <taxon>Eukaryota</taxon>
        <taxon>Metazoa</taxon>
        <taxon>Ecdysozoa</taxon>
        <taxon>Nematoda</taxon>
        <taxon>Chromadorea</taxon>
        <taxon>Rhabditida</taxon>
        <taxon>Rhabditina</taxon>
        <taxon>Rhabditomorpha</taxon>
        <taxon>Rhabditoidea</taxon>
        <taxon>Rhabditidae</taxon>
        <taxon>Mesorhabditinae</taxon>
        <taxon>Mesorhabditis</taxon>
    </lineage>
</organism>
<accession>A0AA36GBF5</accession>
<evidence type="ECO:0000313" key="2">
    <source>
        <dbReference type="EMBL" id="CAJ0584944.1"/>
    </source>
</evidence>
<keyword evidence="3" id="KW-1185">Reference proteome</keyword>
<dbReference type="EMBL" id="CATQJA010002701">
    <property type="protein sequence ID" value="CAJ0584944.1"/>
    <property type="molecule type" value="Genomic_DNA"/>
</dbReference>
<reference evidence="2" key="1">
    <citation type="submission" date="2023-06" db="EMBL/GenBank/DDBJ databases">
        <authorList>
            <person name="Delattre M."/>
        </authorList>
    </citation>
    <scope>NUCLEOTIDE SEQUENCE</scope>
    <source>
        <strain evidence="2">AF72</strain>
    </source>
</reference>
<feature type="compositionally biased region" description="Acidic residues" evidence="1">
    <location>
        <begin position="128"/>
        <end position="142"/>
    </location>
</feature>
<name>A0AA36GBF5_9BILA</name>
<sequence>MDSPAEPGTSAKRLPLKRNRPVKQALGDDDSSMDFPLISFAAPKKIKLTEHRKEKYKEQKDMLRGIGLVGDEDSLSKPMWDTNAELFEATSSLSAPSKHANSNSRSARRSSKEDQENKPPTVFPDLNAAEEEPGSGSQDDDESRSSCNSSKSGRRVKSTPSKHTPVQAKRGRAPKSTEKEKPVEKKKQDSTAKDEEKQKRKSAKRLTVESFLTPSKKKSAETPVTDPVTPTSHKIDGSETKEVEPAPAVAEKPEPIMVESVVTKPTVIEPVSGEAGSEVKAVESIVAEKEDGNTASTIQLSTENQAAQDIIMEPGVAENEETKQPEASSETTVDDENNKTPEKCGPPPMGSPRKLTPSILRKPNTPMSSDKKKRRVYFDGNDFMRRPSESADRLPKVPSSPSTSNENQAIFPQLAGCTEPIQSIFSSIERGMSNGLSMKNSFHRLGIKTIGDLAMAPSSKVENIVAIRKPRAKTVHDALADYHQNRKMPKETDTPFFATPKQPSQLAGIPEIEKAVEEPVIRVEETSTHAGETAIPAEATKAAADEPGIAKEAEITTERAEENSAKTVDVEAMDTSVPIVAESTPIAHTSIPEEAQPLSENQGAAELAEAKLQSVPAQEPPQLAPDADIKHEPEDRAVCPEFAHYKLRRLSEVKTLFDEFQVRLLDKEQKKKAMCFFFTLDRHFHNLRWMGSELKHEPMPTTTQQGSTQACAPQDEAVRAKWSAMQMDDLSNATNFIAAFDHDQLSTEQRMTALSLARHLDQQVALLRHQLWAALHSA</sequence>
<feature type="compositionally biased region" description="Basic and acidic residues" evidence="1">
    <location>
        <begin position="48"/>
        <end position="63"/>
    </location>
</feature>
<feature type="non-terminal residue" evidence="2">
    <location>
        <position position="778"/>
    </location>
</feature>
<comment type="caution">
    <text evidence="2">The sequence shown here is derived from an EMBL/GenBank/DDBJ whole genome shotgun (WGS) entry which is preliminary data.</text>
</comment>
<feature type="compositionally biased region" description="Basic and acidic residues" evidence="1">
    <location>
        <begin position="382"/>
        <end position="395"/>
    </location>
</feature>
<proteinExistence type="predicted"/>